<protein>
    <submittedName>
        <fullName evidence="3">Uncharacterized protein</fullName>
    </submittedName>
</protein>
<keyword evidence="2" id="KW-0732">Signal</keyword>
<dbReference type="Proteomes" id="UP000708208">
    <property type="component" value="Unassembled WGS sequence"/>
</dbReference>
<feature type="region of interest" description="Disordered" evidence="1">
    <location>
        <begin position="25"/>
        <end position="68"/>
    </location>
</feature>
<feature type="chain" id="PRO_5035279792" evidence="2">
    <location>
        <begin position="22"/>
        <end position="68"/>
    </location>
</feature>
<evidence type="ECO:0000256" key="1">
    <source>
        <dbReference type="SAM" id="MobiDB-lite"/>
    </source>
</evidence>
<evidence type="ECO:0000313" key="4">
    <source>
        <dbReference type="Proteomes" id="UP000708208"/>
    </source>
</evidence>
<dbReference type="EMBL" id="CAJVCH010055788">
    <property type="protein sequence ID" value="CAG7718758.1"/>
    <property type="molecule type" value="Genomic_DNA"/>
</dbReference>
<feature type="signal peptide" evidence="2">
    <location>
        <begin position="1"/>
        <end position="21"/>
    </location>
</feature>
<comment type="caution">
    <text evidence="3">The sequence shown here is derived from an EMBL/GenBank/DDBJ whole genome shotgun (WGS) entry which is preliminary data.</text>
</comment>
<proteinExistence type="predicted"/>
<evidence type="ECO:0000256" key="2">
    <source>
        <dbReference type="SAM" id="SignalP"/>
    </source>
</evidence>
<accession>A0A8J2NRG5</accession>
<sequence>MKFFYVIFSLILLVCSAVVNADVGKIPPSKASEKAENKQAGEDREGRYDGDDNDYYRHHHHHHNHWGK</sequence>
<feature type="compositionally biased region" description="Basic residues" evidence="1">
    <location>
        <begin position="57"/>
        <end position="68"/>
    </location>
</feature>
<dbReference type="AlphaFoldDB" id="A0A8J2NRG5"/>
<evidence type="ECO:0000313" key="3">
    <source>
        <dbReference type="EMBL" id="CAG7718758.1"/>
    </source>
</evidence>
<gene>
    <name evidence="3" type="ORF">AFUS01_LOCUS8129</name>
</gene>
<reference evidence="3" key="1">
    <citation type="submission" date="2021-06" db="EMBL/GenBank/DDBJ databases">
        <authorList>
            <person name="Hodson N. C."/>
            <person name="Mongue J. A."/>
            <person name="Jaron S. K."/>
        </authorList>
    </citation>
    <scope>NUCLEOTIDE SEQUENCE</scope>
</reference>
<feature type="compositionally biased region" description="Basic and acidic residues" evidence="1">
    <location>
        <begin position="31"/>
        <end position="56"/>
    </location>
</feature>
<keyword evidence="4" id="KW-1185">Reference proteome</keyword>
<organism evidence="3 4">
    <name type="scientific">Allacma fusca</name>
    <dbReference type="NCBI Taxonomy" id="39272"/>
    <lineage>
        <taxon>Eukaryota</taxon>
        <taxon>Metazoa</taxon>
        <taxon>Ecdysozoa</taxon>
        <taxon>Arthropoda</taxon>
        <taxon>Hexapoda</taxon>
        <taxon>Collembola</taxon>
        <taxon>Symphypleona</taxon>
        <taxon>Sminthuridae</taxon>
        <taxon>Allacma</taxon>
    </lineage>
</organism>
<name>A0A8J2NRG5_9HEXA</name>